<dbReference type="InterPro" id="IPR003758">
    <property type="entry name" value="LpxK"/>
</dbReference>
<dbReference type="SUPFAM" id="SSF52540">
    <property type="entry name" value="P-loop containing nucleoside triphosphate hydrolases"/>
    <property type="match status" value="1"/>
</dbReference>
<reference evidence="15" key="1">
    <citation type="submission" date="2023-07" db="EMBL/GenBank/DDBJ databases">
        <title>Study on multiphase classification of strain Alteromonas salexigens isolated from the Yellow Sea.</title>
        <authorList>
            <person name="Sun L."/>
        </authorList>
    </citation>
    <scope>NUCLEOTIDE SEQUENCE [LARGE SCALE GENOMIC DNA]</scope>
    <source>
        <strain evidence="15">ASW11-19</strain>
    </source>
</reference>
<dbReference type="Proteomes" id="UP001209257">
    <property type="component" value="Unassembled WGS sequence"/>
</dbReference>
<dbReference type="PANTHER" id="PTHR42724">
    <property type="entry name" value="TETRAACYLDISACCHARIDE 4'-KINASE"/>
    <property type="match status" value="1"/>
</dbReference>
<comment type="pathway">
    <text evidence="2 13">Glycolipid biosynthesis; lipid IV(A) biosynthesis; lipid IV(A) from (3R)-3-hydroxytetradecanoyl-[acyl-carrier-protein] and UDP-N-acetyl-alpha-D-glucosamine: step 6/6.</text>
</comment>
<sequence length="325" mass="35767">MWYQGHPLQWLLLPFALLFGAITALRRRLYAWGLFRTQRVNAFVIVVGNISVGGNGKTPVVLALAEHLRGQGISAGILSRGYGAKSDYYPRCVNADDPAGQVGDEPRLLAGRSGLPVVIDPVRARGAKYLSEELGCDVIICDDGLQHYALHRDMELVVMDGRGVGNGHLMPMGPLREGDWRLGQVDAIIHNDGQATAPALTMNGPEQYTMMLQPGTFKNVCSPDITRQPQDFGKVAAFAGIGAPERFFSQLRAMGLMLNTTKGFPDHYHYQADDIPEGTVVVTEKDAVKLQHLAHKDCWYLPVDARLPNDFYALVGARLKQFNQK</sequence>
<evidence type="ECO:0000256" key="4">
    <source>
        <dbReference type="ARBA" id="ARBA00016436"/>
    </source>
</evidence>
<dbReference type="NCBIfam" id="TIGR00682">
    <property type="entry name" value="lpxK"/>
    <property type="match status" value="1"/>
</dbReference>
<organism evidence="14 15">
    <name type="scientific">Alteromonas salexigens</name>
    <dbReference type="NCBI Taxonomy" id="2982530"/>
    <lineage>
        <taxon>Bacteria</taxon>
        <taxon>Pseudomonadati</taxon>
        <taxon>Pseudomonadota</taxon>
        <taxon>Gammaproteobacteria</taxon>
        <taxon>Alteromonadales</taxon>
        <taxon>Alteromonadaceae</taxon>
        <taxon>Alteromonas/Salinimonas group</taxon>
        <taxon>Alteromonas</taxon>
    </lineage>
</organism>
<dbReference type="EC" id="2.7.1.130" evidence="3 13"/>
<accession>A0ABT2VLU9</accession>
<gene>
    <name evidence="13 14" type="primary">lpxK</name>
    <name evidence="14" type="ORF">OCL06_06725</name>
</gene>
<evidence type="ECO:0000313" key="14">
    <source>
        <dbReference type="EMBL" id="MCU7554287.1"/>
    </source>
</evidence>
<dbReference type="InterPro" id="IPR027417">
    <property type="entry name" value="P-loop_NTPase"/>
</dbReference>
<dbReference type="GO" id="GO:0009029">
    <property type="term" value="F:lipid-A 4'-kinase activity"/>
    <property type="evidence" value="ECO:0007669"/>
    <property type="project" value="UniProtKB-EC"/>
</dbReference>
<evidence type="ECO:0000256" key="10">
    <source>
        <dbReference type="ARBA" id="ARBA00022840"/>
    </source>
</evidence>
<evidence type="ECO:0000256" key="12">
    <source>
        <dbReference type="ARBA" id="ARBA00029757"/>
    </source>
</evidence>
<evidence type="ECO:0000256" key="2">
    <source>
        <dbReference type="ARBA" id="ARBA00004870"/>
    </source>
</evidence>
<dbReference type="PANTHER" id="PTHR42724:SF1">
    <property type="entry name" value="TETRAACYLDISACCHARIDE 4'-KINASE, MITOCHONDRIAL-RELATED"/>
    <property type="match status" value="1"/>
</dbReference>
<evidence type="ECO:0000256" key="11">
    <source>
        <dbReference type="ARBA" id="ARBA00023098"/>
    </source>
</evidence>
<evidence type="ECO:0000256" key="6">
    <source>
        <dbReference type="ARBA" id="ARBA00022556"/>
    </source>
</evidence>
<evidence type="ECO:0000256" key="3">
    <source>
        <dbReference type="ARBA" id="ARBA00012071"/>
    </source>
</evidence>
<dbReference type="EMBL" id="JAOTJC010000006">
    <property type="protein sequence ID" value="MCU7554287.1"/>
    <property type="molecule type" value="Genomic_DNA"/>
</dbReference>
<comment type="similarity">
    <text evidence="13">Belongs to the LpxK family.</text>
</comment>
<protein>
    <recommendedName>
        <fullName evidence="4 13">Tetraacyldisaccharide 4'-kinase</fullName>
        <ecNumber evidence="3 13">2.7.1.130</ecNumber>
    </recommendedName>
    <alternativeName>
        <fullName evidence="12 13">Lipid A 4'-kinase</fullName>
    </alternativeName>
</protein>
<name>A0ABT2VLU9_9ALTE</name>
<comment type="catalytic activity">
    <reaction evidence="13">
        <text>a lipid A disaccharide + ATP = a lipid IVA + ADP + H(+)</text>
        <dbReference type="Rhea" id="RHEA:67840"/>
        <dbReference type="ChEBI" id="CHEBI:15378"/>
        <dbReference type="ChEBI" id="CHEBI:30616"/>
        <dbReference type="ChEBI" id="CHEBI:176343"/>
        <dbReference type="ChEBI" id="CHEBI:176425"/>
        <dbReference type="ChEBI" id="CHEBI:456216"/>
        <dbReference type="EC" id="2.7.1.130"/>
    </reaction>
</comment>
<evidence type="ECO:0000256" key="9">
    <source>
        <dbReference type="ARBA" id="ARBA00022777"/>
    </source>
</evidence>
<keyword evidence="5 13" id="KW-0444">Lipid biosynthesis</keyword>
<evidence type="ECO:0000256" key="13">
    <source>
        <dbReference type="HAMAP-Rule" id="MF_00409"/>
    </source>
</evidence>
<dbReference type="HAMAP" id="MF_00409">
    <property type="entry name" value="LpxK"/>
    <property type="match status" value="1"/>
</dbReference>
<evidence type="ECO:0000313" key="15">
    <source>
        <dbReference type="Proteomes" id="UP001209257"/>
    </source>
</evidence>
<keyword evidence="7 13" id="KW-0808">Transferase</keyword>
<comment type="function">
    <text evidence="1 13">Transfers the gamma-phosphate of ATP to the 4'-position of a tetraacyldisaccharide 1-phosphate intermediate (termed DS-1-P) to form tetraacyldisaccharide 1,4'-bis-phosphate (lipid IVA).</text>
</comment>
<evidence type="ECO:0000256" key="7">
    <source>
        <dbReference type="ARBA" id="ARBA00022679"/>
    </source>
</evidence>
<feature type="binding site" evidence="13">
    <location>
        <begin position="51"/>
        <end position="58"/>
    </location>
    <ligand>
        <name>ATP</name>
        <dbReference type="ChEBI" id="CHEBI:30616"/>
    </ligand>
</feature>
<keyword evidence="15" id="KW-1185">Reference proteome</keyword>
<dbReference type="Pfam" id="PF02606">
    <property type="entry name" value="LpxK"/>
    <property type="match status" value="1"/>
</dbReference>
<proteinExistence type="inferred from homology"/>
<evidence type="ECO:0000256" key="5">
    <source>
        <dbReference type="ARBA" id="ARBA00022516"/>
    </source>
</evidence>
<comment type="caution">
    <text evidence="14">The sequence shown here is derived from an EMBL/GenBank/DDBJ whole genome shotgun (WGS) entry which is preliminary data.</text>
</comment>
<evidence type="ECO:0000256" key="1">
    <source>
        <dbReference type="ARBA" id="ARBA00002274"/>
    </source>
</evidence>
<keyword evidence="6 13" id="KW-0441">Lipid A biosynthesis</keyword>
<keyword evidence="11 13" id="KW-0443">Lipid metabolism</keyword>
<keyword evidence="8 13" id="KW-0547">Nucleotide-binding</keyword>
<keyword evidence="9 13" id="KW-0418">Kinase</keyword>
<evidence type="ECO:0000256" key="8">
    <source>
        <dbReference type="ARBA" id="ARBA00022741"/>
    </source>
</evidence>
<keyword evidence="10 13" id="KW-0067">ATP-binding</keyword>